<sequence length="80" mass="8504">MMKKIALLFSSTLLLVACGGAPSADKLAKDPELLAKVMTECAELGLKGESTDIAKCNNAKKAQQQLLDDAKKELDKLLGN</sequence>
<comment type="caution">
    <text evidence="3">The sequence shown here is derived from an EMBL/GenBank/DDBJ whole genome shotgun (WGS) entry which is preliminary data.</text>
</comment>
<keyword evidence="3" id="KW-0449">Lipoprotein</keyword>
<dbReference type="InterPro" id="IPR047937">
    <property type="entry name" value="Eex_IncN-like"/>
</dbReference>
<feature type="chain" id="PRO_5046313644" evidence="2">
    <location>
        <begin position="24"/>
        <end position="80"/>
    </location>
</feature>
<reference evidence="3 4" key="1">
    <citation type="submission" date="2023-08" db="EMBL/GenBank/DDBJ databases">
        <authorList>
            <person name="Joshi A."/>
            <person name="Thite S."/>
        </authorList>
    </citation>
    <scope>NUCLEOTIDE SEQUENCE [LARGE SCALE GENOMIC DNA]</scope>
    <source>
        <strain evidence="3 4">AC40</strain>
    </source>
</reference>
<accession>A0ABT9GYK9</accession>
<dbReference type="EMBL" id="JAUZVZ010000008">
    <property type="protein sequence ID" value="MDP4536048.1"/>
    <property type="molecule type" value="Genomic_DNA"/>
</dbReference>
<evidence type="ECO:0000313" key="3">
    <source>
        <dbReference type="EMBL" id="MDP4536048.1"/>
    </source>
</evidence>
<evidence type="ECO:0000256" key="1">
    <source>
        <dbReference type="SAM" id="Coils"/>
    </source>
</evidence>
<dbReference type="Proteomes" id="UP001231616">
    <property type="component" value="Unassembled WGS sequence"/>
</dbReference>
<evidence type="ECO:0000313" key="4">
    <source>
        <dbReference type="Proteomes" id="UP001231616"/>
    </source>
</evidence>
<feature type="coiled-coil region" evidence="1">
    <location>
        <begin position="53"/>
        <end position="80"/>
    </location>
</feature>
<organism evidence="3 4">
    <name type="scientific">Alkalimonas collagenimarina</name>
    <dbReference type="NCBI Taxonomy" id="400390"/>
    <lineage>
        <taxon>Bacteria</taxon>
        <taxon>Pseudomonadati</taxon>
        <taxon>Pseudomonadota</taxon>
        <taxon>Gammaproteobacteria</taxon>
        <taxon>Alkalimonas</taxon>
    </lineage>
</organism>
<keyword evidence="2" id="KW-0732">Signal</keyword>
<dbReference type="RefSeq" id="WP_305893309.1">
    <property type="nucleotide sequence ID" value="NZ_JAUZVZ010000008.1"/>
</dbReference>
<protein>
    <submittedName>
        <fullName evidence="3">EexN family lipoprotein</fullName>
    </submittedName>
</protein>
<dbReference type="PROSITE" id="PS51257">
    <property type="entry name" value="PROKAR_LIPOPROTEIN"/>
    <property type="match status" value="1"/>
</dbReference>
<dbReference type="NCBIfam" id="NF033894">
    <property type="entry name" value="Eex_IncN"/>
    <property type="match status" value="1"/>
</dbReference>
<keyword evidence="1" id="KW-0175">Coiled coil</keyword>
<feature type="signal peptide" evidence="2">
    <location>
        <begin position="1"/>
        <end position="23"/>
    </location>
</feature>
<gene>
    <name evidence="3" type="ORF">Q3O60_07610</name>
</gene>
<keyword evidence="4" id="KW-1185">Reference proteome</keyword>
<evidence type="ECO:0000256" key="2">
    <source>
        <dbReference type="SAM" id="SignalP"/>
    </source>
</evidence>
<proteinExistence type="predicted"/>
<name>A0ABT9GYK9_9GAMM</name>